<keyword evidence="2" id="KW-1185">Reference proteome</keyword>
<name>A0A498KP60_MALDO</name>
<dbReference type="AlphaFoldDB" id="A0A498KP60"/>
<reference evidence="1 2" key="1">
    <citation type="submission" date="2018-10" db="EMBL/GenBank/DDBJ databases">
        <title>A high-quality apple genome assembly.</title>
        <authorList>
            <person name="Hu J."/>
        </authorList>
    </citation>
    <scope>NUCLEOTIDE SEQUENCE [LARGE SCALE GENOMIC DNA]</scope>
    <source>
        <strain evidence="2">cv. HFTH1</strain>
        <tissue evidence="1">Young leaf</tissue>
    </source>
</reference>
<sequence length="184" mass="21158">MWFFVKVNSTGCFSLKFPRADPTQHKYIGLKLRQTSDNPSSLKLRAWVHYQREISTFLEHDHATFVDTATTLAYFVEEAYEPSCSCDNFNFQLCVSHPFKTITMYVYLLVTTWYCYVVLGFQESSGASRGFTVLGGQASNTIISIFSKMLQFTCSILQHTLEFTCKSALAKYRVYTLVPKYVLH</sequence>
<proteinExistence type="predicted"/>
<protein>
    <submittedName>
        <fullName evidence="1">Uncharacterized protein</fullName>
    </submittedName>
</protein>
<gene>
    <name evidence="1" type="ORF">DVH24_036052</name>
</gene>
<accession>A0A498KP60</accession>
<dbReference type="Proteomes" id="UP000290289">
    <property type="component" value="Unassembled WGS sequence"/>
</dbReference>
<evidence type="ECO:0000313" key="1">
    <source>
        <dbReference type="EMBL" id="RXI09588.1"/>
    </source>
</evidence>
<organism evidence="1 2">
    <name type="scientific">Malus domestica</name>
    <name type="common">Apple</name>
    <name type="synonym">Pyrus malus</name>
    <dbReference type="NCBI Taxonomy" id="3750"/>
    <lineage>
        <taxon>Eukaryota</taxon>
        <taxon>Viridiplantae</taxon>
        <taxon>Streptophyta</taxon>
        <taxon>Embryophyta</taxon>
        <taxon>Tracheophyta</taxon>
        <taxon>Spermatophyta</taxon>
        <taxon>Magnoliopsida</taxon>
        <taxon>eudicotyledons</taxon>
        <taxon>Gunneridae</taxon>
        <taxon>Pentapetalae</taxon>
        <taxon>rosids</taxon>
        <taxon>fabids</taxon>
        <taxon>Rosales</taxon>
        <taxon>Rosaceae</taxon>
        <taxon>Amygdaloideae</taxon>
        <taxon>Maleae</taxon>
        <taxon>Malus</taxon>
    </lineage>
</organism>
<dbReference type="EMBL" id="RDQH01000297">
    <property type="protein sequence ID" value="RXI09588.1"/>
    <property type="molecule type" value="Genomic_DNA"/>
</dbReference>
<comment type="caution">
    <text evidence="1">The sequence shown here is derived from an EMBL/GenBank/DDBJ whole genome shotgun (WGS) entry which is preliminary data.</text>
</comment>
<evidence type="ECO:0000313" key="2">
    <source>
        <dbReference type="Proteomes" id="UP000290289"/>
    </source>
</evidence>